<evidence type="ECO:0000313" key="1">
    <source>
        <dbReference type="EMBL" id="RFZ90113.1"/>
    </source>
</evidence>
<reference evidence="1 2" key="1">
    <citation type="submission" date="2018-08" db="EMBL/GenBank/DDBJ databases">
        <title>Mucilaginibacter sp. MYSH2.</title>
        <authorList>
            <person name="Seo T."/>
        </authorList>
    </citation>
    <scope>NUCLEOTIDE SEQUENCE [LARGE SCALE GENOMIC DNA]</scope>
    <source>
        <strain evidence="1 2">MYSH2</strain>
    </source>
</reference>
<protein>
    <submittedName>
        <fullName evidence="1">Uncharacterized protein</fullName>
    </submittedName>
</protein>
<accession>A0A372NPD9</accession>
<dbReference type="RefSeq" id="WP_117394080.1">
    <property type="nucleotide sequence ID" value="NZ_QWDC01000005.1"/>
</dbReference>
<proteinExistence type="predicted"/>
<comment type="caution">
    <text evidence="1">The sequence shown here is derived from an EMBL/GenBank/DDBJ whole genome shotgun (WGS) entry which is preliminary data.</text>
</comment>
<sequence length="148" mass="17444">MTEVYDLAAFVSLKKTGKKGYQLQCSSSQEENIYRWLKQQGFGFSETADQPIFFRRIDGQIEPASAIAMKRKFLHFLETATFSNWQEDIDREALLDWFYAAAPLKQNHLFRKFLNDTLTMEEIRQYRLLDSTPRIPQYSMLLRSRAAE</sequence>
<evidence type="ECO:0000313" key="2">
    <source>
        <dbReference type="Proteomes" id="UP000264217"/>
    </source>
</evidence>
<organism evidence="1 2">
    <name type="scientific">Mucilaginibacter conchicola</name>
    <dbReference type="NCBI Taxonomy" id="2303333"/>
    <lineage>
        <taxon>Bacteria</taxon>
        <taxon>Pseudomonadati</taxon>
        <taxon>Bacteroidota</taxon>
        <taxon>Sphingobacteriia</taxon>
        <taxon>Sphingobacteriales</taxon>
        <taxon>Sphingobacteriaceae</taxon>
        <taxon>Mucilaginibacter</taxon>
    </lineage>
</organism>
<dbReference type="AlphaFoldDB" id="A0A372NPD9"/>
<dbReference type="Proteomes" id="UP000264217">
    <property type="component" value="Unassembled WGS sequence"/>
</dbReference>
<gene>
    <name evidence="1" type="ORF">D0C36_23000</name>
</gene>
<dbReference type="OrthoDB" id="795572at2"/>
<dbReference type="EMBL" id="QWDC01000005">
    <property type="protein sequence ID" value="RFZ90113.1"/>
    <property type="molecule type" value="Genomic_DNA"/>
</dbReference>
<name>A0A372NPD9_9SPHI</name>
<keyword evidence="2" id="KW-1185">Reference proteome</keyword>